<feature type="transmembrane region" description="Helical" evidence="1">
    <location>
        <begin position="141"/>
        <end position="160"/>
    </location>
</feature>
<keyword evidence="1" id="KW-0472">Membrane</keyword>
<comment type="caution">
    <text evidence="2">The sequence shown here is derived from an EMBL/GenBank/DDBJ whole genome shotgun (WGS) entry which is preliminary data.</text>
</comment>
<name>A0A849L0U8_9RHOB</name>
<protein>
    <submittedName>
        <fullName evidence="2">Rod shape-determining protein MreD</fullName>
    </submittedName>
</protein>
<gene>
    <name evidence="2" type="ORF">HMH01_05560</name>
</gene>
<sequence length="178" mass="19540">MIARPFSLPRALLFTALALVAIHVQLLPLEIAAESTVLPELLLVLAAAWSLREPENLPLPLLAAALLLGDLVLDRAVGLWALTSLLVLEVLRLRREALYDRPFAIEWATFAGILAVALALHGLVLRLALIDVETGGLGFRLWLSTVLAYPLMAAFLHWVLRVRAPKPAERSRRLGRVA</sequence>
<evidence type="ECO:0000313" key="3">
    <source>
        <dbReference type="Proteomes" id="UP000572377"/>
    </source>
</evidence>
<accession>A0A849L0U8</accession>
<organism evidence="2 3">
    <name type="scientific">Halovulum dunhuangense</name>
    <dbReference type="NCBI Taxonomy" id="1505036"/>
    <lineage>
        <taxon>Bacteria</taxon>
        <taxon>Pseudomonadati</taxon>
        <taxon>Pseudomonadota</taxon>
        <taxon>Alphaproteobacteria</taxon>
        <taxon>Rhodobacterales</taxon>
        <taxon>Paracoccaceae</taxon>
        <taxon>Halovulum</taxon>
    </lineage>
</organism>
<evidence type="ECO:0000313" key="2">
    <source>
        <dbReference type="EMBL" id="NNU79902.1"/>
    </source>
</evidence>
<feature type="transmembrane region" description="Helical" evidence="1">
    <location>
        <begin position="103"/>
        <end position="129"/>
    </location>
</feature>
<keyword evidence="1" id="KW-1133">Transmembrane helix</keyword>
<dbReference type="EMBL" id="JABFBC010000001">
    <property type="protein sequence ID" value="NNU79902.1"/>
    <property type="molecule type" value="Genomic_DNA"/>
</dbReference>
<dbReference type="AlphaFoldDB" id="A0A849L0U8"/>
<evidence type="ECO:0000256" key="1">
    <source>
        <dbReference type="SAM" id="Phobius"/>
    </source>
</evidence>
<reference evidence="2 3" key="1">
    <citation type="submission" date="2020-05" db="EMBL/GenBank/DDBJ databases">
        <title>Gimesia benthica sp. nov., a novel planctomycete isolated from a deep-sea water sample of the Northwest Indian Ocean.</title>
        <authorList>
            <person name="Wang J."/>
            <person name="Ruan C."/>
            <person name="Song L."/>
            <person name="Zhu Y."/>
            <person name="Li A."/>
            <person name="Zheng X."/>
            <person name="Wang L."/>
            <person name="Lu Z."/>
            <person name="Huang Y."/>
            <person name="Du W."/>
            <person name="Zhou Y."/>
            <person name="Huang L."/>
            <person name="Dai X."/>
        </authorList>
    </citation>
    <scope>NUCLEOTIDE SEQUENCE [LARGE SCALE GENOMIC DNA]</scope>
    <source>
        <strain evidence="2 3">YYQ-30</strain>
    </source>
</reference>
<dbReference type="RefSeq" id="WP_171323252.1">
    <property type="nucleotide sequence ID" value="NZ_JABFBC010000001.1"/>
</dbReference>
<dbReference type="Proteomes" id="UP000572377">
    <property type="component" value="Unassembled WGS sequence"/>
</dbReference>
<proteinExistence type="predicted"/>
<keyword evidence="3" id="KW-1185">Reference proteome</keyword>
<keyword evidence="1" id="KW-0812">Transmembrane</keyword>
<feature type="transmembrane region" description="Helical" evidence="1">
    <location>
        <begin position="57"/>
        <end position="82"/>
    </location>
</feature>